<feature type="chain" id="PRO_5012602134" evidence="1">
    <location>
        <begin position="21"/>
        <end position="484"/>
    </location>
</feature>
<dbReference type="OrthoDB" id="9793489at2"/>
<dbReference type="PROSITE" id="PS51257">
    <property type="entry name" value="PROKAR_LIPOPROTEIN"/>
    <property type="match status" value="1"/>
</dbReference>
<sequence>MKTFKTLLILLLLIFTISCSKQEKKTTSTEIKNKIDNYLNKTMELHNIPGMALAVIEEDKVIYKNYLGQASLENNNPVDKNTLFRIFSATKLITSTGVFQLIQNGKLNLEDEISKYLDNLPIQWQEIKIKNLLSHSSGLPDIIRYESTLSDKELIEKLSEDKMEFVTGNQFRYNQTNYWLLTQIIENISGMTFDEYILENQFDNSTNGVLFSSNSQEIIPNRANRYFYNGKSKEFEKDTNNSGKRGYSGNGLNITLDRFIAWNKLLDNNKLLDRQTKSKMWTPFNFTNQKDNFLYGWGSYTVSESNSYGFSGGNLAGFRKFVNNKTTIILLSNGYEIPAYDIIINDIARIAIPELKVKGLTLEEDVMSFVLNSQFNEAKRSFKNLKEENPNSDFDNLRWNINSLGNSYLYNDQNNEKAFKVFKFNAEANPNWWISLAGLAEIYEIKKDTLNALDNYQKAILLNENNEWNYNEQMKNKIVKMENN</sequence>
<dbReference type="InterPro" id="IPR050491">
    <property type="entry name" value="AmpC-like"/>
</dbReference>
<keyword evidence="4" id="KW-1185">Reference proteome</keyword>
<evidence type="ECO:0000259" key="2">
    <source>
        <dbReference type="Pfam" id="PF00144"/>
    </source>
</evidence>
<dbReference type="SUPFAM" id="SSF48452">
    <property type="entry name" value="TPR-like"/>
    <property type="match status" value="1"/>
</dbReference>
<dbReference type="InterPro" id="IPR001466">
    <property type="entry name" value="Beta-lactam-related"/>
</dbReference>
<evidence type="ECO:0000313" key="4">
    <source>
        <dbReference type="Proteomes" id="UP000198379"/>
    </source>
</evidence>
<name>A0A239AM20_9FLAO</name>
<evidence type="ECO:0000256" key="1">
    <source>
        <dbReference type="SAM" id="SignalP"/>
    </source>
</evidence>
<feature type="signal peptide" evidence="1">
    <location>
        <begin position="1"/>
        <end position="20"/>
    </location>
</feature>
<dbReference type="Gene3D" id="1.25.40.10">
    <property type="entry name" value="Tetratricopeptide repeat domain"/>
    <property type="match status" value="1"/>
</dbReference>
<dbReference type="SUPFAM" id="SSF56601">
    <property type="entry name" value="beta-lactamase/transpeptidase-like"/>
    <property type="match status" value="1"/>
</dbReference>
<evidence type="ECO:0000313" key="3">
    <source>
        <dbReference type="EMBL" id="SNR96725.1"/>
    </source>
</evidence>
<dbReference type="Gene3D" id="3.40.710.10">
    <property type="entry name" value="DD-peptidase/beta-lactamase superfamily"/>
    <property type="match status" value="1"/>
</dbReference>
<dbReference type="InterPro" id="IPR011990">
    <property type="entry name" value="TPR-like_helical_dom_sf"/>
</dbReference>
<proteinExistence type="predicted"/>
<dbReference type="InterPro" id="IPR012338">
    <property type="entry name" value="Beta-lactam/transpept-like"/>
</dbReference>
<dbReference type="EMBL" id="FZNY01000005">
    <property type="protein sequence ID" value="SNR96725.1"/>
    <property type="molecule type" value="Genomic_DNA"/>
</dbReference>
<dbReference type="PANTHER" id="PTHR46825">
    <property type="entry name" value="D-ALANYL-D-ALANINE-CARBOXYPEPTIDASE/ENDOPEPTIDASE AMPH"/>
    <property type="match status" value="1"/>
</dbReference>
<dbReference type="Proteomes" id="UP000198379">
    <property type="component" value="Unassembled WGS sequence"/>
</dbReference>
<organism evidence="3 4">
    <name type="scientific">Dokdonia pacifica</name>
    <dbReference type="NCBI Taxonomy" id="1627892"/>
    <lineage>
        <taxon>Bacteria</taxon>
        <taxon>Pseudomonadati</taxon>
        <taxon>Bacteroidota</taxon>
        <taxon>Flavobacteriia</taxon>
        <taxon>Flavobacteriales</taxon>
        <taxon>Flavobacteriaceae</taxon>
        <taxon>Dokdonia</taxon>
    </lineage>
</organism>
<gene>
    <name evidence="3" type="ORF">SAMN06265376_1059</name>
</gene>
<dbReference type="AlphaFoldDB" id="A0A239AM20"/>
<dbReference type="PANTHER" id="PTHR46825:SF9">
    <property type="entry name" value="BETA-LACTAMASE-RELATED DOMAIN-CONTAINING PROTEIN"/>
    <property type="match status" value="1"/>
</dbReference>
<feature type="domain" description="Beta-lactamase-related" evidence="2">
    <location>
        <begin position="36"/>
        <end position="336"/>
    </location>
</feature>
<dbReference type="Pfam" id="PF00144">
    <property type="entry name" value="Beta-lactamase"/>
    <property type="match status" value="1"/>
</dbReference>
<reference evidence="3 4" key="1">
    <citation type="submission" date="2017-06" db="EMBL/GenBank/DDBJ databases">
        <authorList>
            <person name="Kim H.J."/>
            <person name="Triplett B.A."/>
        </authorList>
    </citation>
    <scope>NUCLEOTIDE SEQUENCE [LARGE SCALE GENOMIC DNA]</scope>
    <source>
        <strain evidence="3 4">DSM 25597</strain>
    </source>
</reference>
<protein>
    <submittedName>
        <fullName evidence="3">CubicO group peptidase, beta-lactamase class C family</fullName>
    </submittedName>
</protein>
<keyword evidence="1" id="KW-0732">Signal</keyword>
<dbReference type="RefSeq" id="WP_089372269.1">
    <property type="nucleotide sequence ID" value="NZ_BMEP01000006.1"/>
</dbReference>
<accession>A0A239AM20</accession>